<gene>
    <name evidence="3" type="ORF">C8F04DRAFT_1300736</name>
</gene>
<dbReference type="PANTHER" id="PTHR35043:SF7">
    <property type="entry name" value="TRANSCRIPTION FACTOR DOMAIN-CONTAINING PROTEIN"/>
    <property type="match status" value="1"/>
</dbReference>
<comment type="caution">
    <text evidence="3">The sequence shown here is derived from an EMBL/GenBank/DDBJ whole genome shotgun (WGS) entry which is preliminary data.</text>
</comment>
<feature type="transmembrane region" description="Helical" evidence="1">
    <location>
        <begin position="285"/>
        <end position="305"/>
    </location>
</feature>
<evidence type="ECO:0000256" key="1">
    <source>
        <dbReference type="SAM" id="Phobius"/>
    </source>
</evidence>
<feature type="chain" id="PRO_5042238536" evidence="2">
    <location>
        <begin position="20"/>
        <end position="396"/>
    </location>
</feature>
<proteinExistence type="predicted"/>
<dbReference type="EMBL" id="JARJCM010000159">
    <property type="protein sequence ID" value="KAJ7025113.1"/>
    <property type="molecule type" value="Genomic_DNA"/>
</dbReference>
<keyword evidence="2" id="KW-0732">Signal</keyword>
<keyword evidence="1" id="KW-0472">Membrane</keyword>
<organism evidence="3 4">
    <name type="scientific">Mycena alexandri</name>
    <dbReference type="NCBI Taxonomy" id="1745969"/>
    <lineage>
        <taxon>Eukaryota</taxon>
        <taxon>Fungi</taxon>
        <taxon>Dikarya</taxon>
        <taxon>Basidiomycota</taxon>
        <taxon>Agaricomycotina</taxon>
        <taxon>Agaricomycetes</taxon>
        <taxon>Agaricomycetidae</taxon>
        <taxon>Agaricales</taxon>
        <taxon>Marasmiineae</taxon>
        <taxon>Mycenaceae</taxon>
        <taxon>Mycena</taxon>
    </lineage>
</organism>
<dbReference type="PANTHER" id="PTHR35043">
    <property type="entry name" value="TRANSCRIPTION FACTOR DOMAIN-CONTAINING PROTEIN"/>
    <property type="match status" value="1"/>
</dbReference>
<evidence type="ECO:0000313" key="4">
    <source>
        <dbReference type="Proteomes" id="UP001218188"/>
    </source>
</evidence>
<feature type="transmembrane region" description="Helical" evidence="1">
    <location>
        <begin position="317"/>
        <end position="337"/>
    </location>
</feature>
<reference evidence="3" key="1">
    <citation type="submission" date="2023-03" db="EMBL/GenBank/DDBJ databases">
        <title>Massive genome expansion in bonnet fungi (Mycena s.s.) driven by repeated elements and novel gene families across ecological guilds.</title>
        <authorList>
            <consortium name="Lawrence Berkeley National Laboratory"/>
            <person name="Harder C.B."/>
            <person name="Miyauchi S."/>
            <person name="Viragh M."/>
            <person name="Kuo A."/>
            <person name="Thoen E."/>
            <person name="Andreopoulos B."/>
            <person name="Lu D."/>
            <person name="Skrede I."/>
            <person name="Drula E."/>
            <person name="Henrissat B."/>
            <person name="Morin E."/>
            <person name="Kohler A."/>
            <person name="Barry K."/>
            <person name="LaButti K."/>
            <person name="Morin E."/>
            <person name="Salamov A."/>
            <person name="Lipzen A."/>
            <person name="Mereny Z."/>
            <person name="Hegedus B."/>
            <person name="Baldrian P."/>
            <person name="Stursova M."/>
            <person name="Weitz H."/>
            <person name="Taylor A."/>
            <person name="Grigoriev I.V."/>
            <person name="Nagy L.G."/>
            <person name="Martin F."/>
            <person name="Kauserud H."/>
        </authorList>
    </citation>
    <scope>NUCLEOTIDE SEQUENCE</scope>
    <source>
        <strain evidence="3">CBHHK200</strain>
    </source>
</reference>
<dbReference type="AlphaFoldDB" id="A0AAD6SDR5"/>
<feature type="transmembrane region" description="Helical" evidence="1">
    <location>
        <begin position="349"/>
        <end position="373"/>
    </location>
</feature>
<dbReference type="Proteomes" id="UP001218188">
    <property type="component" value="Unassembled WGS sequence"/>
</dbReference>
<evidence type="ECO:0000313" key="3">
    <source>
        <dbReference type="EMBL" id="KAJ7025113.1"/>
    </source>
</evidence>
<sequence>MLFWILLVHLVRQSGLNQGHPDLVSRAQTDVSCDCTINTCRTLFDIVWGCLVTIFACTWVALHQNVPDPQLGWHALLLRKLQMMAVMILAPEAIVAFACRQLISALWISKEFTISKTHGFFCTMGGFVMPEGHPVADARQFPAYISAIRDVNEADIMDHSKGDALAKSVAFGQALWFMTQCLIRITHSLPITQLEVATLAFAILSAFIRLLWWWKPLDVQRPIMVARSNAEFDPLQAENPTTTTYKADLLDNFFGLLTGGYVKYSPVSSTSVPSFYSTEVVSSDFPTLAALFFTGTIFGGIHCVAWRTLFPSAAEMWIWRMGSLVITGYPVLALLLGLGVEILRVREDILVAFFFFGLVVYLICRTILVVLSFTTLRALPPSIFVDVDWNKYFPHL</sequence>
<keyword evidence="1" id="KW-1133">Transmembrane helix</keyword>
<name>A0AAD6SDR5_9AGAR</name>
<keyword evidence="1" id="KW-0812">Transmembrane</keyword>
<feature type="signal peptide" evidence="2">
    <location>
        <begin position="1"/>
        <end position="19"/>
    </location>
</feature>
<keyword evidence="4" id="KW-1185">Reference proteome</keyword>
<accession>A0AAD6SDR5</accession>
<protein>
    <submittedName>
        <fullName evidence="3">Uncharacterized protein</fullName>
    </submittedName>
</protein>
<evidence type="ECO:0000256" key="2">
    <source>
        <dbReference type="SAM" id="SignalP"/>
    </source>
</evidence>
<feature type="transmembrane region" description="Helical" evidence="1">
    <location>
        <begin position="195"/>
        <end position="214"/>
    </location>
</feature>